<dbReference type="Pfam" id="PF05726">
    <property type="entry name" value="Pirin_C"/>
    <property type="match status" value="1"/>
</dbReference>
<feature type="domain" description="Pirin C-terminal" evidence="5">
    <location>
        <begin position="176"/>
        <end position="276"/>
    </location>
</feature>
<dbReference type="OrthoDB" id="9780903at2"/>
<dbReference type="PANTHER" id="PTHR13903:SF8">
    <property type="entry name" value="PIRIN"/>
    <property type="match status" value="1"/>
</dbReference>
<evidence type="ECO:0000313" key="7">
    <source>
        <dbReference type="Proteomes" id="UP000192906"/>
    </source>
</evidence>
<dbReference type="Proteomes" id="UP000192906">
    <property type="component" value="Unassembled WGS sequence"/>
</dbReference>
<reference evidence="7" key="1">
    <citation type="submission" date="2017-04" db="EMBL/GenBank/DDBJ databases">
        <authorList>
            <person name="Varghese N."/>
            <person name="Submissions S."/>
        </authorList>
    </citation>
    <scope>NUCLEOTIDE SEQUENCE [LARGE SCALE GENOMIC DNA]</scope>
    <source>
        <strain evidence="7">K3S</strain>
    </source>
</reference>
<evidence type="ECO:0000259" key="5">
    <source>
        <dbReference type="Pfam" id="PF05726"/>
    </source>
</evidence>
<name>A0A1X7DPE1_9BACT</name>
<dbReference type="GO" id="GO:0046872">
    <property type="term" value="F:metal ion binding"/>
    <property type="evidence" value="ECO:0007669"/>
    <property type="project" value="UniProtKB-KW"/>
</dbReference>
<dbReference type="PANTHER" id="PTHR13903">
    <property type="entry name" value="PIRIN-RELATED"/>
    <property type="match status" value="1"/>
</dbReference>
<feature type="domain" description="Pirin N-terminal" evidence="4">
    <location>
        <begin position="21"/>
        <end position="120"/>
    </location>
</feature>
<feature type="binding site" evidence="2">
    <location>
        <position position="58"/>
    </location>
    <ligand>
        <name>Fe cation</name>
        <dbReference type="ChEBI" id="CHEBI:24875"/>
    </ligand>
</feature>
<feature type="binding site" evidence="2">
    <location>
        <position position="60"/>
    </location>
    <ligand>
        <name>Fe cation</name>
        <dbReference type="ChEBI" id="CHEBI:24875"/>
    </ligand>
</feature>
<dbReference type="CDD" id="cd02247">
    <property type="entry name" value="cupin_pirin_C"/>
    <property type="match status" value="1"/>
</dbReference>
<proteinExistence type="inferred from homology"/>
<dbReference type="SUPFAM" id="SSF51182">
    <property type="entry name" value="RmlC-like cupins"/>
    <property type="match status" value="1"/>
</dbReference>
<dbReference type="RefSeq" id="WP_085101965.1">
    <property type="nucleotide sequence ID" value="NZ_FWZU01000003.1"/>
</dbReference>
<evidence type="ECO:0000256" key="2">
    <source>
        <dbReference type="PIRSR" id="PIRSR006232-1"/>
    </source>
</evidence>
<dbReference type="InterPro" id="IPR003829">
    <property type="entry name" value="Pirin_N_dom"/>
</dbReference>
<dbReference type="AlphaFoldDB" id="A0A1X7DPE1"/>
<gene>
    <name evidence="6" type="ORF">SAMN06295933_2130</name>
</gene>
<evidence type="ECO:0000313" key="6">
    <source>
        <dbReference type="EMBL" id="SMF19029.1"/>
    </source>
</evidence>
<accession>A0A1X7DPE1</accession>
<dbReference type="Pfam" id="PF02678">
    <property type="entry name" value="Pirin"/>
    <property type="match status" value="1"/>
</dbReference>
<keyword evidence="2" id="KW-0479">Metal-binding</keyword>
<sequence>MRREIGQIFKGEPVTEGAGVKLHRAFGYFEASLFDPFLMLDDFRSHNPEDYIKGFTWHPHRGIETITYIHSGDVEHGDSLGNKGIISSGSVQWMTAGSGIIHQEMPKGDENGSMLGFQLWANLPASHKMIEPCYREIGKDEVPEIVRENGTKIKIIAGTVDGIKGPARNIAIDPEYLDCRVPAGLEFVHPTNREYTVFIYVIDGQGTVNGSEVKNRSLVLFDKGDELAVTAGKEGLRFLLISGKPLNEPIFWRGPIVMNSMEELDLAFKEYKDGTFIKHNP</sequence>
<dbReference type="STRING" id="1519643.SAMN06295933_2130"/>
<feature type="binding site" evidence="2">
    <location>
        <position position="102"/>
    </location>
    <ligand>
        <name>Fe cation</name>
        <dbReference type="ChEBI" id="CHEBI:24875"/>
    </ligand>
</feature>
<keyword evidence="7" id="KW-1185">Reference proteome</keyword>
<dbReference type="InterPro" id="IPR011051">
    <property type="entry name" value="RmlC_Cupin_sf"/>
</dbReference>
<evidence type="ECO:0008006" key="8">
    <source>
        <dbReference type="Google" id="ProtNLM"/>
    </source>
</evidence>
<comment type="cofactor">
    <cofactor evidence="2">
        <name>Fe cation</name>
        <dbReference type="ChEBI" id="CHEBI:24875"/>
    </cofactor>
    <text evidence="2">Binds 1 Fe cation per subunit.</text>
</comment>
<dbReference type="InterPro" id="IPR008778">
    <property type="entry name" value="Pirin_C_dom"/>
</dbReference>
<feature type="binding site" evidence="2">
    <location>
        <position position="104"/>
    </location>
    <ligand>
        <name>Fe cation</name>
        <dbReference type="ChEBI" id="CHEBI:24875"/>
    </ligand>
</feature>
<dbReference type="CDD" id="cd02909">
    <property type="entry name" value="cupin_pirin_N"/>
    <property type="match status" value="1"/>
</dbReference>
<dbReference type="EMBL" id="FWZU01000003">
    <property type="protein sequence ID" value="SMF19029.1"/>
    <property type="molecule type" value="Genomic_DNA"/>
</dbReference>
<dbReference type="Gene3D" id="2.60.120.10">
    <property type="entry name" value="Jelly Rolls"/>
    <property type="match status" value="2"/>
</dbReference>
<evidence type="ECO:0000259" key="4">
    <source>
        <dbReference type="Pfam" id="PF02678"/>
    </source>
</evidence>
<comment type="similarity">
    <text evidence="1 3">Belongs to the pirin family.</text>
</comment>
<dbReference type="InterPro" id="IPR014710">
    <property type="entry name" value="RmlC-like_jellyroll"/>
</dbReference>
<organism evidence="6 7">
    <name type="scientific">Desulfovibrio gilichinskyi</name>
    <dbReference type="NCBI Taxonomy" id="1519643"/>
    <lineage>
        <taxon>Bacteria</taxon>
        <taxon>Pseudomonadati</taxon>
        <taxon>Thermodesulfobacteriota</taxon>
        <taxon>Desulfovibrionia</taxon>
        <taxon>Desulfovibrionales</taxon>
        <taxon>Desulfovibrionaceae</taxon>
        <taxon>Desulfovibrio</taxon>
    </lineage>
</organism>
<keyword evidence="2" id="KW-0408">Iron</keyword>
<dbReference type="InterPro" id="IPR012093">
    <property type="entry name" value="Pirin"/>
</dbReference>
<dbReference type="PIRSF" id="PIRSF006232">
    <property type="entry name" value="Pirin"/>
    <property type="match status" value="1"/>
</dbReference>
<protein>
    <recommendedName>
        <fullName evidence="8">Pirin N-terminal domain-containing protein</fullName>
    </recommendedName>
</protein>
<evidence type="ECO:0000256" key="3">
    <source>
        <dbReference type="RuleBase" id="RU003457"/>
    </source>
</evidence>
<evidence type="ECO:0000256" key="1">
    <source>
        <dbReference type="ARBA" id="ARBA00008416"/>
    </source>
</evidence>